<dbReference type="EMBL" id="JBAHYK010000415">
    <property type="protein sequence ID" value="KAL0574251.1"/>
    <property type="molecule type" value="Genomic_DNA"/>
</dbReference>
<sequence length="205" mass="23470">MSVSNLSRDNQGETLEVTFVTVRQGTKRKLVSKEPSYKAFERVVKTKFAIEETTEIVIKTKDYDPRENELFEIDDDVFARVIPSLRSVELSVVGQKSTSASRNDHRVHDNFEKPAEPCIAVQLRTHEIPMDAETSKKYKTTALTSDTATKHPEDTTKNADDRITVKVIKPTNDSTDVWLKMKPAISMDFVMEKIRQKYEKEGVRM</sequence>
<organism evidence="1 2">
    <name type="scientific">Marasmius crinis-equi</name>
    <dbReference type="NCBI Taxonomy" id="585013"/>
    <lineage>
        <taxon>Eukaryota</taxon>
        <taxon>Fungi</taxon>
        <taxon>Dikarya</taxon>
        <taxon>Basidiomycota</taxon>
        <taxon>Agaricomycotina</taxon>
        <taxon>Agaricomycetes</taxon>
        <taxon>Agaricomycetidae</taxon>
        <taxon>Agaricales</taxon>
        <taxon>Marasmiineae</taxon>
        <taxon>Marasmiaceae</taxon>
        <taxon>Marasmius</taxon>
    </lineage>
</organism>
<dbReference type="Proteomes" id="UP001465976">
    <property type="component" value="Unassembled WGS sequence"/>
</dbReference>
<accession>A0ABR3FG04</accession>
<proteinExistence type="predicted"/>
<comment type="caution">
    <text evidence="1">The sequence shown here is derived from an EMBL/GenBank/DDBJ whole genome shotgun (WGS) entry which is preliminary data.</text>
</comment>
<name>A0ABR3FG04_9AGAR</name>
<gene>
    <name evidence="1" type="ORF">V5O48_007698</name>
</gene>
<evidence type="ECO:0000313" key="1">
    <source>
        <dbReference type="EMBL" id="KAL0574251.1"/>
    </source>
</evidence>
<keyword evidence="2" id="KW-1185">Reference proteome</keyword>
<evidence type="ECO:0000313" key="2">
    <source>
        <dbReference type="Proteomes" id="UP001465976"/>
    </source>
</evidence>
<reference evidence="1 2" key="1">
    <citation type="submission" date="2024-02" db="EMBL/GenBank/DDBJ databases">
        <title>A draft genome for the cacao thread blight pathogen Marasmius crinis-equi.</title>
        <authorList>
            <person name="Cohen S.P."/>
            <person name="Baruah I.K."/>
            <person name="Amoako-Attah I."/>
            <person name="Bukari Y."/>
            <person name="Meinhardt L.W."/>
            <person name="Bailey B.A."/>
        </authorList>
    </citation>
    <scope>NUCLEOTIDE SEQUENCE [LARGE SCALE GENOMIC DNA]</scope>
    <source>
        <strain evidence="1 2">GH-76</strain>
    </source>
</reference>
<protein>
    <submittedName>
        <fullName evidence="1">Uncharacterized protein</fullName>
    </submittedName>
</protein>